<name>A0ABS0XU11_9SPHN</name>
<sequence>MSDKRIFHLNRAEQEIERARRANLGAMRQLHLTLARLHVDAATGFGPHGNHGMQI</sequence>
<dbReference type="Proteomes" id="UP000640426">
    <property type="component" value="Unassembled WGS sequence"/>
</dbReference>
<evidence type="ECO:0000313" key="1">
    <source>
        <dbReference type="EMBL" id="MBJ6123534.1"/>
    </source>
</evidence>
<comment type="caution">
    <text evidence="1">The sequence shown here is derived from an EMBL/GenBank/DDBJ whole genome shotgun (WGS) entry which is preliminary data.</text>
</comment>
<organism evidence="1 2">
    <name type="scientific">Sphingomonas mollis</name>
    <dbReference type="NCBI Taxonomy" id="2795726"/>
    <lineage>
        <taxon>Bacteria</taxon>
        <taxon>Pseudomonadati</taxon>
        <taxon>Pseudomonadota</taxon>
        <taxon>Alphaproteobacteria</taxon>
        <taxon>Sphingomonadales</taxon>
        <taxon>Sphingomonadaceae</taxon>
        <taxon>Sphingomonas</taxon>
    </lineage>
</organism>
<dbReference type="RefSeq" id="WP_199041146.1">
    <property type="nucleotide sequence ID" value="NZ_JAELXS010000015.1"/>
</dbReference>
<accession>A0ABS0XU11</accession>
<proteinExistence type="predicted"/>
<protein>
    <submittedName>
        <fullName evidence="1">Uncharacterized protein</fullName>
    </submittedName>
</protein>
<keyword evidence="2" id="KW-1185">Reference proteome</keyword>
<reference evidence="2" key="1">
    <citation type="submission" date="2020-12" db="EMBL/GenBank/DDBJ databases">
        <title>Hymenobacter sp.</title>
        <authorList>
            <person name="Kim M.K."/>
        </authorList>
    </citation>
    <scope>NUCLEOTIDE SEQUENCE [LARGE SCALE GENOMIC DNA]</scope>
    <source>
        <strain evidence="2">BT553</strain>
    </source>
</reference>
<evidence type="ECO:0000313" key="2">
    <source>
        <dbReference type="Proteomes" id="UP000640426"/>
    </source>
</evidence>
<gene>
    <name evidence="1" type="ORF">JAO74_17260</name>
</gene>
<dbReference type="EMBL" id="JAELXS010000015">
    <property type="protein sequence ID" value="MBJ6123534.1"/>
    <property type="molecule type" value="Genomic_DNA"/>
</dbReference>